<evidence type="ECO:0000256" key="7">
    <source>
        <dbReference type="ARBA" id="ARBA00022927"/>
    </source>
</evidence>
<comment type="caution">
    <text evidence="12">The sequence shown here is derived from an EMBL/GenBank/DDBJ whole genome shotgun (WGS) entry which is preliminary data.</text>
</comment>
<evidence type="ECO:0000256" key="6">
    <source>
        <dbReference type="ARBA" id="ARBA00022692"/>
    </source>
</evidence>
<dbReference type="EMBL" id="WVHS01000001">
    <property type="protein sequence ID" value="MXV14680.1"/>
    <property type="molecule type" value="Genomic_DNA"/>
</dbReference>
<evidence type="ECO:0000313" key="13">
    <source>
        <dbReference type="Proteomes" id="UP000451233"/>
    </source>
</evidence>
<dbReference type="Pfam" id="PF03544">
    <property type="entry name" value="TonB_C"/>
    <property type="match status" value="1"/>
</dbReference>
<keyword evidence="3" id="KW-0813">Transport</keyword>
<dbReference type="GO" id="GO:0015031">
    <property type="term" value="P:protein transport"/>
    <property type="evidence" value="ECO:0007669"/>
    <property type="project" value="UniProtKB-KW"/>
</dbReference>
<protein>
    <submittedName>
        <fullName evidence="12">TonB family protein</fullName>
    </submittedName>
</protein>
<dbReference type="InterPro" id="IPR037682">
    <property type="entry name" value="TonB_C"/>
</dbReference>
<dbReference type="PANTHER" id="PTHR33446">
    <property type="entry name" value="PROTEIN TONB-RELATED"/>
    <property type="match status" value="1"/>
</dbReference>
<dbReference type="GO" id="GO:0098797">
    <property type="term" value="C:plasma membrane protein complex"/>
    <property type="evidence" value="ECO:0007669"/>
    <property type="project" value="TreeGrafter"/>
</dbReference>
<evidence type="ECO:0000259" key="11">
    <source>
        <dbReference type="PROSITE" id="PS52015"/>
    </source>
</evidence>
<evidence type="ECO:0000256" key="8">
    <source>
        <dbReference type="ARBA" id="ARBA00022989"/>
    </source>
</evidence>
<dbReference type="NCBIfam" id="TIGR01352">
    <property type="entry name" value="tonB_Cterm"/>
    <property type="match status" value="1"/>
</dbReference>
<evidence type="ECO:0000256" key="1">
    <source>
        <dbReference type="ARBA" id="ARBA00004383"/>
    </source>
</evidence>
<evidence type="ECO:0000256" key="10">
    <source>
        <dbReference type="SAM" id="Phobius"/>
    </source>
</evidence>
<evidence type="ECO:0000256" key="9">
    <source>
        <dbReference type="ARBA" id="ARBA00023136"/>
    </source>
</evidence>
<evidence type="ECO:0000256" key="3">
    <source>
        <dbReference type="ARBA" id="ARBA00022448"/>
    </source>
</evidence>
<keyword evidence="8 10" id="KW-1133">Transmembrane helix</keyword>
<dbReference type="GO" id="GO:0031992">
    <property type="term" value="F:energy transducer activity"/>
    <property type="evidence" value="ECO:0007669"/>
    <property type="project" value="TreeGrafter"/>
</dbReference>
<comment type="subcellular location">
    <subcellularLocation>
        <location evidence="1">Cell inner membrane</location>
        <topology evidence="1">Single-pass membrane protein</topology>
        <orientation evidence="1">Periplasmic side</orientation>
    </subcellularLocation>
</comment>
<sequence length="350" mass="40022">MKIRPVDSDDDSDSSKGPEDRSHIYMAVTLGVIILVMGYLTLFVDDPWKIFKKEHPAIKLTEDRSELLSETGAMSDDEVKLSLVKFIEAFYFDQRRGYFDPPSYFAPITETFYNYHNLNYTRLKEVYWRRRHDMENLKRNWIVSSLDFRREGTRIIATYISSESYYRPSKKTQESADIKYELITDEFGKIVSLRELEVNNFLSYPMGDSVDSTDSIYADPIEPDGTQPPVPSPPIPSAEANDQKIYDIGGVEIPPEFPGGQKELVKFLNRNLKYPPQARSNNVEGKVFTGFVVEKNGTLSDFKVLRGIGSGCDEEALRVIRMLPAWKPAMVDGKPVRNSYVLSVTFKISD</sequence>
<dbReference type="Proteomes" id="UP000451233">
    <property type="component" value="Unassembled WGS sequence"/>
</dbReference>
<dbReference type="PROSITE" id="PS52015">
    <property type="entry name" value="TONB_CTD"/>
    <property type="match status" value="1"/>
</dbReference>
<evidence type="ECO:0000256" key="5">
    <source>
        <dbReference type="ARBA" id="ARBA00022519"/>
    </source>
</evidence>
<dbReference type="InterPro" id="IPR006260">
    <property type="entry name" value="TonB/TolA_C"/>
</dbReference>
<dbReference type="GO" id="GO:0055085">
    <property type="term" value="P:transmembrane transport"/>
    <property type="evidence" value="ECO:0007669"/>
    <property type="project" value="InterPro"/>
</dbReference>
<keyword evidence="4" id="KW-1003">Cell membrane</keyword>
<feature type="domain" description="TonB C-terminal" evidence="11">
    <location>
        <begin position="259"/>
        <end position="350"/>
    </location>
</feature>
<evidence type="ECO:0000256" key="4">
    <source>
        <dbReference type="ARBA" id="ARBA00022475"/>
    </source>
</evidence>
<proteinExistence type="inferred from homology"/>
<dbReference type="RefSeq" id="WP_160905637.1">
    <property type="nucleotide sequence ID" value="NZ_WVHS01000001.1"/>
</dbReference>
<evidence type="ECO:0000313" key="12">
    <source>
        <dbReference type="EMBL" id="MXV14680.1"/>
    </source>
</evidence>
<name>A0A7K1XUN9_9SPHI</name>
<feature type="transmembrane region" description="Helical" evidence="10">
    <location>
        <begin position="24"/>
        <end position="44"/>
    </location>
</feature>
<comment type="similarity">
    <text evidence="2">Belongs to the TonB family.</text>
</comment>
<accession>A0A7K1XUN9</accession>
<keyword evidence="6 10" id="KW-0812">Transmembrane</keyword>
<keyword evidence="7" id="KW-0653">Protein transport</keyword>
<evidence type="ECO:0000256" key="2">
    <source>
        <dbReference type="ARBA" id="ARBA00006555"/>
    </source>
</evidence>
<gene>
    <name evidence="12" type="ORF">GS398_05170</name>
</gene>
<keyword evidence="13" id="KW-1185">Reference proteome</keyword>
<organism evidence="12 13">
    <name type="scientific">Hufsiella ginkgonis</name>
    <dbReference type="NCBI Taxonomy" id="2695274"/>
    <lineage>
        <taxon>Bacteria</taxon>
        <taxon>Pseudomonadati</taxon>
        <taxon>Bacteroidota</taxon>
        <taxon>Sphingobacteriia</taxon>
        <taxon>Sphingobacteriales</taxon>
        <taxon>Sphingobacteriaceae</taxon>
        <taxon>Hufsiella</taxon>
    </lineage>
</organism>
<dbReference type="AlphaFoldDB" id="A0A7K1XUN9"/>
<keyword evidence="5" id="KW-0997">Cell inner membrane</keyword>
<dbReference type="InterPro" id="IPR051045">
    <property type="entry name" value="TonB-dependent_transducer"/>
</dbReference>
<dbReference type="SUPFAM" id="SSF74653">
    <property type="entry name" value="TolA/TonB C-terminal domain"/>
    <property type="match status" value="1"/>
</dbReference>
<dbReference type="Gene3D" id="3.30.1150.10">
    <property type="match status" value="1"/>
</dbReference>
<keyword evidence="9 10" id="KW-0472">Membrane</keyword>
<dbReference type="PANTHER" id="PTHR33446:SF2">
    <property type="entry name" value="PROTEIN TONB"/>
    <property type="match status" value="1"/>
</dbReference>
<reference evidence="12 13" key="1">
    <citation type="submission" date="2019-11" db="EMBL/GenBank/DDBJ databases">
        <title>Pedobacter sp. HMF7056 Genome sequencing and assembly.</title>
        <authorList>
            <person name="Kang H."/>
            <person name="Kim H."/>
            <person name="Joh K."/>
        </authorList>
    </citation>
    <scope>NUCLEOTIDE SEQUENCE [LARGE SCALE GENOMIC DNA]</scope>
    <source>
        <strain evidence="12 13">HMF7056</strain>
    </source>
</reference>